<dbReference type="EMBL" id="CP111018">
    <property type="protein sequence ID" value="WAR10382.1"/>
    <property type="molecule type" value="Genomic_DNA"/>
</dbReference>
<keyword evidence="7" id="KW-0472">Membrane</keyword>
<reference evidence="10" key="1">
    <citation type="submission" date="2022-11" db="EMBL/GenBank/DDBJ databases">
        <title>Centuries of genome instability and evolution in soft-shell clam transmissible cancer (bioRxiv).</title>
        <authorList>
            <person name="Hart S.F.M."/>
            <person name="Yonemitsu M.A."/>
            <person name="Giersch R.M."/>
            <person name="Beal B.F."/>
            <person name="Arriagada G."/>
            <person name="Davis B.W."/>
            <person name="Ostrander E.A."/>
            <person name="Goff S.P."/>
            <person name="Metzger M.J."/>
        </authorList>
    </citation>
    <scope>NUCLEOTIDE SEQUENCE</scope>
    <source>
        <strain evidence="10">MELC-2E11</strain>
        <tissue evidence="10">Siphon/mantle</tissue>
    </source>
</reference>
<organism evidence="10 11">
    <name type="scientific">Mya arenaria</name>
    <name type="common">Soft-shell clam</name>
    <dbReference type="NCBI Taxonomy" id="6604"/>
    <lineage>
        <taxon>Eukaryota</taxon>
        <taxon>Metazoa</taxon>
        <taxon>Spiralia</taxon>
        <taxon>Lophotrochozoa</taxon>
        <taxon>Mollusca</taxon>
        <taxon>Bivalvia</taxon>
        <taxon>Autobranchia</taxon>
        <taxon>Heteroconchia</taxon>
        <taxon>Euheterodonta</taxon>
        <taxon>Imparidentia</taxon>
        <taxon>Neoheterodontei</taxon>
        <taxon>Myida</taxon>
        <taxon>Myoidea</taxon>
        <taxon>Myidae</taxon>
        <taxon>Mya</taxon>
    </lineage>
</organism>
<evidence type="ECO:0000256" key="3">
    <source>
        <dbReference type="ARBA" id="ARBA00022729"/>
    </source>
</evidence>
<evidence type="ECO:0000313" key="11">
    <source>
        <dbReference type="Proteomes" id="UP001164746"/>
    </source>
</evidence>
<evidence type="ECO:0000313" key="10">
    <source>
        <dbReference type="EMBL" id="WAR10382.1"/>
    </source>
</evidence>
<protein>
    <recommendedName>
        <fullName evidence="9">Cadherin domain-containing protein</fullName>
    </recommendedName>
</protein>
<keyword evidence="6" id="KW-1133">Transmembrane helix</keyword>
<keyword evidence="11" id="KW-1185">Reference proteome</keyword>
<evidence type="ECO:0000259" key="9">
    <source>
        <dbReference type="PROSITE" id="PS50268"/>
    </source>
</evidence>
<dbReference type="PANTHER" id="PTHR24027:SF422">
    <property type="entry name" value="CADHERIN DOMAIN-CONTAINING PROTEIN"/>
    <property type="match status" value="1"/>
</dbReference>
<dbReference type="SUPFAM" id="SSF49313">
    <property type="entry name" value="Cadherin-like"/>
    <property type="match status" value="2"/>
</dbReference>
<evidence type="ECO:0000256" key="5">
    <source>
        <dbReference type="ARBA" id="ARBA00022837"/>
    </source>
</evidence>
<evidence type="ECO:0000256" key="2">
    <source>
        <dbReference type="ARBA" id="ARBA00022692"/>
    </source>
</evidence>
<dbReference type="InterPro" id="IPR002126">
    <property type="entry name" value="Cadherin-like_dom"/>
</dbReference>
<dbReference type="CDD" id="cd11304">
    <property type="entry name" value="Cadherin_repeat"/>
    <property type="match status" value="1"/>
</dbReference>
<feature type="domain" description="Cadherin" evidence="9">
    <location>
        <begin position="269"/>
        <end position="373"/>
    </location>
</feature>
<evidence type="ECO:0000256" key="7">
    <source>
        <dbReference type="ARBA" id="ARBA00023136"/>
    </source>
</evidence>
<dbReference type="InterPro" id="IPR039808">
    <property type="entry name" value="Cadherin"/>
</dbReference>
<evidence type="ECO:0000256" key="4">
    <source>
        <dbReference type="ARBA" id="ARBA00022737"/>
    </source>
</evidence>
<accession>A0ABY7EMY6</accession>
<evidence type="ECO:0000256" key="8">
    <source>
        <dbReference type="PROSITE-ProRule" id="PRU00043"/>
    </source>
</evidence>
<proteinExistence type="predicted"/>
<evidence type="ECO:0000256" key="1">
    <source>
        <dbReference type="ARBA" id="ARBA00004167"/>
    </source>
</evidence>
<evidence type="ECO:0000256" key="6">
    <source>
        <dbReference type="ARBA" id="ARBA00022989"/>
    </source>
</evidence>
<dbReference type="PANTHER" id="PTHR24027">
    <property type="entry name" value="CADHERIN-23"/>
    <property type="match status" value="1"/>
</dbReference>
<keyword evidence="2" id="KW-0812">Transmembrane</keyword>
<comment type="subcellular location">
    <subcellularLocation>
        <location evidence="1">Membrane</location>
        <topology evidence="1">Single-pass membrane protein</topology>
    </subcellularLocation>
</comment>
<keyword evidence="4" id="KW-0677">Repeat</keyword>
<dbReference type="Gene3D" id="2.60.40.60">
    <property type="entry name" value="Cadherins"/>
    <property type="match status" value="2"/>
</dbReference>
<dbReference type="PROSITE" id="PS50268">
    <property type="entry name" value="CADHERIN_2"/>
    <property type="match status" value="1"/>
</dbReference>
<name>A0ABY7EMY6_MYAAR</name>
<keyword evidence="3" id="KW-0732">Signal</keyword>
<dbReference type="Proteomes" id="UP001164746">
    <property type="component" value="Chromosome 7"/>
</dbReference>
<sequence length="397" mass="44490">MIDSPASSVFRIEFVTGQIFPLVSLLEVSEDIYQSVLVYDMGDAVTQFKIDSVIGRIDRVVSQLNNNVVRVRAYRRDFLTQDVRTLFYIVAAAVRHQIMYSIIASTSRTFFSNVNPTNGEIRVKGDLFQTGVSVFEITIHARDNPGSNAVSRFDMAIVTITVTRPVFTSATYNATISEYLPTPSGTIDYSIEYISSTLTNGFAQFLVSPTDGSICISQPLTRINVPGNFETRPCSQSQLQRLCTSPSSATSMLQSLPTKRDSPDYWAFGRDLFQATAIDDDPDVVLSRNTHNAEFDYLIDPDELYAAQFFGINKDGILYVKANIQEADKREDFKFYIVAVDCSWNPRSNRALVTISVKYSSIRQELGFSRPEYNLKITVEVGSEHARHKDVSKMPAV</sequence>
<gene>
    <name evidence="10" type="ORF">MAR_035458</name>
</gene>
<dbReference type="InterPro" id="IPR015919">
    <property type="entry name" value="Cadherin-like_sf"/>
</dbReference>
<keyword evidence="5 8" id="KW-0106">Calcium</keyword>